<dbReference type="RefSeq" id="WP_323869652.1">
    <property type="nucleotide sequence ID" value="NZ_JACXBF010000502.1"/>
</dbReference>
<dbReference type="Proteomes" id="UP001193920">
    <property type="component" value="Unassembled WGS sequence"/>
</dbReference>
<proteinExistence type="predicted"/>
<reference evidence="1" key="1">
    <citation type="submission" date="2020-09" db="EMBL/GenBank/DDBJ databases">
        <authorList>
            <person name="Palma L."/>
            <person name="Caballero P."/>
            <person name="Berry C."/>
            <person name="Del Valle E."/>
        </authorList>
    </citation>
    <scope>NUCLEOTIDE SEQUENCE</scope>
    <source>
        <strain evidence="1">M</strain>
    </source>
</reference>
<protein>
    <submittedName>
        <fullName evidence="1">Uncharacterized protein</fullName>
    </submittedName>
</protein>
<dbReference type="EMBL" id="JACXBF010000502">
    <property type="protein sequence ID" value="MBD2802460.1"/>
    <property type="molecule type" value="Genomic_DNA"/>
</dbReference>
<sequence length="68" mass="7790">MNYYVHTQTDNHGDYEVHREGCTHMPLTRNREYLGNFSTCVLAVAKAKQLGYRTADGCYWCSPSCHTS</sequence>
<dbReference type="AlphaFoldDB" id="A0AAW3YW78"/>
<evidence type="ECO:0000313" key="1">
    <source>
        <dbReference type="EMBL" id="MBD2802460.1"/>
    </source>
</evidence>
<reference evidence="1" key="2">
    <citation type="journal article" date="2024" name="Toxins">
        <title>Genome Sequence Analysis of Native Xenorhabdus Strains Isolated from Entomopathogenic Nematodes in Argentina.</title>
        <authorList>
            <person name="Palma L."/>
            <person name="Frizzo L."/>
            <person name="Kaiser S."/>
            <person name="Berry C."/>
            <person name="Caballero P."/>
            <person name="Bode H.B."/>
            <person name="Del Valle E.E."/>
        </authorList>
    </citation>
    <scope>NUCLEOTIDE SEQUENCE</scope>
    <source>
        <strain evidence="1">M</strain>
    </source>
</reference>
<comment type="caution">
    <text evidence="1">The sequence shown here is derived from an EMBL/GenBank/DDBJ whole genome shotgun (WGS) entry which is preliminary data.</text>
</comment>
<gene>
    <name evidence="1" type="ORF">ID854_18930</name>
</gene>
<organism evidence="1">
    <name type="scientific">Xenorhabdus szentirmaii</name>
    <dbReference type="NCBI Taxonomy" id="290112"/>
    <lineage>
        <taxon>Bacteria</taxon>
        <taxon>Pseudomonadati</taxon>
        <taxon>Pseudomonadota</taxon>
        <taxon>Gammaproteobacteria</taxon>
        <taxon>Enterobacterales</taxon>
        <taxon>Morganellaceae</taxon>
        <taxon>Xenorhabdus</taxon>
    </lineage>
</organism>
<name>A0AAW3YW78_9GAMM</name>
<accession>A0AAW3YW78</accession>